<organism evidence="2 3">
    <name type="scientific">Arthrobacter mobilis</name>
    <dbReference type="NCBI Taxonomy" id="2724944"/>
    <lineage>
        <taxon>Bacteria</taxon>
        <taxon>Bacillati</taxon>
        <taxon>Actinomycetota</taxon>
        <taxon>Actinomycetes</taxon>
        <taxon>Micrococcales</taxon>
        <taxon>Micrococcaceae</taxon>
        <taxon>Arthrobacter</taxon>
    </lineage>
</organism>
<evidence type="ECO:0000313" key="2">
    <source>
        <dbReference type="EMBL" id="NKX53312.1"/>
    </source>
</evidence>
<name>A0A7X6HCU1_9MICC</name>
<sequence length="125" mass="12793">MSEVIDEGVEAVLSDGDDAIRIFLPRGVPITAIVAEAAAARFGELAGPAPRPAILDVTGVASISREARSVLCRMAGAAAIALLGESPVDRVIANFMLGADPLPCPAGFFTSESLALAWLENVCAS</sequence>
<dbReference type="EMBL" id="JAAZSQ010000001">
    <property type="protein sequence ID" value="NKX53312.1"/>
    <property type="molecule type" value="Genomic_DNA"/>
</dbReference>
<evidence type="ECO:0000313" key="3">
    <source>
        <dbReference type="Proteomes" id="UP000544090"/>
    </source>
</evidence>
<keyword evidence="3" id="KW-1185">Reference proteome</keyword>
<dbReference type="Pfam" id="PF25056">
    <property type="entry name" value="DUF7793"/>
    <property type="match status" value="1"/>
</dbReference>
<dbReference type="InterPro" id="IPR056695">
    <property type="entry name" value="DUF7793"/>
</dbReference>
<dbReference type="RefSeq" id="WP_168484633.1">
    <property type="nucleotide sequence ID" value="NZ_JAAZSQ010000001.1"/>
</dbReference>
<dbReference type="AlphaFoldDB" id="A0A7X6HCU1"/>
<dbReference type="Gene3D" id="3.40.970.30">
    <property type="entry name" value="yp_829618.1 like domains"/>
    <property type="match status" value="1"/>
</dbReference>
<comment type="caution">
    <text evidence="2">The sequence shown here is derived from an EMBL/GenBank/DDBJ whole genome shotgun (WGS) entry which is preliminary data.</text>
</comment>
<dbReference type="Gene3D" id="3.40.1680.10">
    <property type="entry name" value="yp_829618.1 domain like"/>
    <property type="match status" value="1"/>
</dbReference>
<gene>
    <name evidence="2" type="ORF">HGG74_01915</name>
</gene>
<dbReference type="Proteomes" id="UP000544090">
    <property type="component" value="Unassembled WGS sequence"/>
</dbReference>
<feature type="domain" description="DUF7793" evidence="1">
    <location>
        <begin position="28"/>
        <end position="121"/>
    </location>
</feature>
<accession>A0A7X6HCU1</accession>
<proteinExistence type="predicted"/>
<protein>
    <submittedName>
        <fullName evidence="2">STAS/SEC14 domain-containing protein</fullName>
    </submittedName>
</protein>
<evidence type="ECO:0000259" key="1">
    <source>
        <dbReference type="Pfam" id="PF25056"/>
    </source>
</evidence>
<reference evidence="2 3" key="1">
    <citation type="submission" date="2020-04" db="EMBL/GenBank/DDBJ databases">
        <title>Arthrobacter sp. nov.</title>
        <authorList>
            <person name="Liu S."/>
        </authorList>
    </citation>
    <scope>NUCLEOTIDE SEQUENCE [LARGE SCALE GENOMIC DNA]</scope>
    <source>
        <strain evidence="2 3">E918</strain>
    </source>
</reference>